<comment type="caution">
    <text evidence="6">The sequence shown here is derived from an EMBL/GenBank/DDBJ whole genome shotgun (WGS) entry which is preliminary data.</text>
</comment>
<dbReference type="SUPFAM" id="SSF52151">
    <property type="entry name" value="FabD/lysophospholipase-like"/>
    <property type="match status" value="1"/>
</dbReference>
<dbReference type="Proteomes" id="UP001152519">
    <property type="component" value="Unassembled WGS sequence"/>
</dbReference>
<dbReference type="PANTHER" id="PTHR14226:SF57">
    <property type="entry name" value="BLR7027 PROTEIN"/>
    <property type="match status" value="1"/>
</dbReference>
<dbReference type="PROSITE" id="PS51635">
    <property type="entry name" value="PNPLA"/>
    <property type="match status" value="1"/>
</dbReference>
<evidence type="ECO:0000313" key="7">
    <source>
        <dbReference type="Proteomes" id="UP001152519"/>
    </source>
</evidence>
<evidence type="ECO:0000256" key="4">
    <source>
        <dbReference type="PROSITE-ProRule" id="PRU01161"/>
    </source>
</evidence>
<sequence length="290" mass="30399">MDGSSGDVRGPAFVLGGGGALGAYEVGMLKALLAAGVRPGLVLGTSVGAINGAAVAADPSQASVNRLIDLWTGMGRAGVFTGSVVGRVSTAVRTRTHLYPPAPLLDLLRTHLPVALIEELALPFQCVAASIENAAEHWFGSGPLVEAVLASSAVPGLLPPVRIGDEHFVDGGLVNSIPVGRAVALGAREIYVLQVGRIERRLRPPRLPWEVATIAFEIARRHRFSRDMADLPPEVTVHVLPSGAAPGDTGTPLRQLRHRAFGQTAERIERAYAASSRHLDLVLDTARGPA</sequence>
<dbReference type="PANTHER" id="PTHR14226">
    <property type="entry name" value="NEUROPATHY TARGET ESTERASE/SWISS CHEESE D.MELANOGASTER"/>
    <property type="match status" value="1"/>
</dbReference>
<keyword evidence="1 4" id="KW-0378">Hydrolase</keyword>
<evidence type="ECO:0000256" key="2">
    <source>
        <dbReference type="ARBA" id="ARBA00022963"/>
    </source>
</evidence>
<evidence type="ECO:0000313" key="6">
    <source>
        <dbReference type="EMBL" id="CAG6390932.1"/>
    </source>
</evidence>
<keyword evidence="2 4" id="KW-0442">Lipid degradation</keyword>
<evidence type="ECO:0000256" key="3">
    <source>
        <dbReference type="ARBA" id="ARBA00023098"/>
    </source>
</evidence>
<keyword evidence="7" id="KW-1185">Reference proteome</keyword>
<dbReference type="InterPro" id="IPR050301">
    <property type="entry name" value="NTE"/>
</dbReference>
<organism evidence="6 7">
    <name type="scientific">Actinacidiphila cocklensis</name>
    <dbReference type="NCBI Taxonomy" id="887465"/>
    <lineage>
        <taxon>Bacteria</taxon>
        <taxon>Bacillati</taxon>
        <taxon>Actinomycetota</taxon>
        <taxon>Actinomycetes</taxon>
        <taxon>Kitasatosporales</taxon>
        <taxon>Streptomycetaceae</taxon>
        <taxon>Actinacidiphila</taxon>
    </lineage>
</organism>
<name>A0A9W4DIV9_9ACTN</name>
<evidence type="ECO:0000259" key="5">
    <source>
        <dbReference type="PROSITE" id="PS51635"/>
    </source>
</evidence>
<dbReference type="GO" id="GO:0016787">
    <property type="term" value="F:hydrolase activity"/>
    <property type="evidence" value="ECO:0007669"/>
    <property type="project" value="UniProtKB-UniRule"/>
</dbReference>
<feature type="short sequence motif" description="GXSXG" evidence="4">
    <location>
        <begin position="44"/>
        <end position="48"/>
    </location>
</feature>
<feature type="active site" description="Proton acceptor" evidence="4">
    <location>
        <position position="170"/>
    </location>
</feature>
<gene>
    <name evidence="6" type="ORF">SCOCK_10400</name>
</gene>
<proteinExistence type="predicted"/>
<dbReference type="RefSeq" id="WP_251484072.1">
    <property type="nucleotide sequence ID" value="NZ_CAJSLV010000001.1"/>
</dbReference>
<dbReference type="EMBL" id="CAJSLV010000001">
    <property type="protein sequence ID" value="CAG6390932.1"/>
    <property type="molecule type" value="Genomic_DNA"/>
</dbReference>
<dbReference type="GO" id="GO:0016042">
    <property type="term" value="P:lipid catabolic process"/>
    <property type="evidence" value="ECO:0007669"/>
    <property type="project" value="UniProtKB-UniRule"/>
</dbReference>
<feature type="short sequence motif" description="GXGXXG" evidence="4">
    <location>
        <begin position="17"/>
        <end position="22"/>
    </location>
</feature>
<accession>A0A9W4DIV9</accession>
<feature type="active site" description="Nucleophile" evidence="4">
    <location>
        <position position="46"/>
    </location>
</feature>
<dbReference type="Gene3D" id="3.40.1090.10">
    <property type="entry name" value="Cytosolic phospholipase A2 catalytic domain"/>
    <property type="match status" value="2"/>
</dbReference>
<dbReference type="AlphaFoldDB" id="A0A9W4DIV9"/>
<protein>
    <submittedName>
        <fullName evidence="6">NTE family protein</fullName>
    </submittedName>
</protein>
<dbReference type="InterPro" id="IPR002641">
    <property type="entry name" value="PNPLA_dom"/>
</dbReference>
<feature type="short sequence motif" description="DGA/G" evidence="4">
    <location>
        <begin position="170"/>
        <end position="172"/>
    </location>
</feature>
<keyword evidence="3 4" id="KW-0443">Lipid metabolism</keyword>
<reference evidence="6" key="1">
    <citation type="submission" date="2021-05" db="EMBL/GenBank/DDBJ databases">
        <authorList>
            <person name="Arsene-Ploetze F."/>
        </authorList>
    </citation>
    <scope>NUCLEOTIDE SEQUENCE</scope>
    <source>
        <strain evidence="6">DSM 42138</strain>
    </source>
</reference>
<feature type="domain" description="PNPLA" evidence="5">
    <location>
        <begin position="13"/>
        <end position="183"/>
    </location>
</feature>
<dbReference type="Pfam" id="PF01734">
    <property type="entry name" value="Patatin"/>
    <property type="match status" value="1"/>
</dbReference>
<dbReference type="InterPro" id="IPR016035">
    <property type="entry name" value="Acyl_Trfase/lysoPLipase"/>
</dbReference>
<evidence type="ECO:0000256" key="1">
    <source>
        <dbReference type="ARBA" id="ARBA00022801"/>
    </source>
</evidence>